<dbReference type="InterPro" id="IPR009068">
    <property type="entry name" value="uS15_NS1_RNA-bd_sf"/>
</dbReference>
<dbReference type="Gene3D" id="1.10.287.10">
    <property type="entry name" value="S15/NS1, RNA-binding"/>
    <property type="match status" value="1"/>
</dbReference>
<dbReference type="InterPro" id="IPR000589">
    <property type="entry name" value="Ribosomal_uS15"/>
</dbReference>
<evidence type="ECO:0000256" key="5">
    <source>
        <dbReference type="ARBA" id="ARBA00023128"/>
    </source>
</evidence>
<evidence type="ECO:0000313" key="10">
    <source>
        <dbReference type="Proteomes" id="UP001652582"/>
    </source>
</evidence>
<dbReference type="Proteomes" id="UP001652582">
    <property type="component" value="Chromosome 8"/>
</dbReference>
<keyword evidence="10" id="KW-1185">Reference proteome</keyword>
<gene>
    <name evidence="11" type="primary">LOC112052304</name>
</gene>
<sequence>MLRRATSLFIPNRGVNQLVKPLVNIKWTRPQAIPAYNPEKSGDLEGLPNIPDNSLGKEYSLCEEIKDAPESVKKIFSVGHLGKKEYNALVKQELMDRVKRHEYDERTAETRIAKLTGQIRCLQDTMEKFPRNAKAKKAVQEIIDKRKKLLKYLRQYDYKKFEWLLERLNIEYKAHPESYHKLTRKESLRKLTEMHCDSIRQSKLSDYRNLLESQQGPFLRQKLDALKFIRNEQMDLQLPITVTEQDINKVEEQLKEWKIKDELKEQVKKKKKNILLD</sequence>
<accession>A0A6J1NPS6</accession>
<reference evidence="11" key="1">
    <citation type="submission" date="2025-08" db="UniProtKB">
        <authorList>
            <consortium name="RefSeq"/>
        </authorList>
    </citation>
    <scope>IDENTIFICATION</scope>
</reference>
<proteinExistence type="inferred from homology"/>
<dbReference type="RefSeq" id="XP_023947092.1">
    <property type="nucleotide sequence ID" value="XM_024091324.2"/>
</dbReference>
<protein>
    <recommendedName>
        <fullName evidence="7">Small ribosomal subunit protein uS15m</fullName>
    </recommendedName>
    <alternativeName>
        <fullName evidence="8">28S ribosomal protein S15, mitochondrial</fullName>
    </alternativeName>
</protein>
<keyword evidence="3" id="KW-0809">Transit peptide</keyword>
<keyword evidence="4 9" id="KW-0689">Ribosomal protein</keyword>
<name>A0A6J1NPS6_BICAN</name>
<dbReference type="AlphaFoldDB" id="A0A6J1NPS6"/>
<keyword evidence="6 9" id="KW-0687">Ribonucleoprotein</keyword>
<evidence type="ECO:0000256" key="4">
    <source>
        <dbReference type="ARBA" id="ARBA00022980"/>
    </source>
</evidence>
<dbReference type="PANTHER" id="PTHR46685">
    <property type="entry name" value="28S RIBOSOMAL PROTEIN S15, MITOCHONDRIAL"/>
    <property type="match status" value="1"/>
</dbReference>
<comment type="subcellular location">
    <subcellularLocation>
        <location evidence="1">Mitochondrion</location>
    </subcellularLocation>
</comment>
<dbReference type="OrthoDB" id="441444at2759"/>
<evidence type="ECO:0000256" key="2">
    <source>
        <dbReference type="ARBA" id="ARBA00008434"/>
    </source>
</evidence>
<dbReference type="GO" id="GO:0003735">
    <property type="term" value="F:structural constituent of ribosome"/>
    <property type="evidence" value="ECO:0007669"/>
    <property type="project" value="InterPro"/>
</dbReference>
<evidence type="ECO:0000256" key="8">
    <source>
        <dbReference type="ARBA" id="ARBA00035528"/>
    </source>
</evidence>
<dbReference type="Pfam" id="PF00312">
    <property type="entry name" value="Ribosomal_S15"/>
    <property type="match status" value="1"/>
</dbReference>
<dbReference type="GeneID" id="112052304"/>
<dbReference type="GO" id="GO:0003723">
    <property type="term" value="F:RNA binding"/>
    <property type="evidence" value="ECO:0007669"/>
    <property type="project" value="TreeGrafter"/>
</dbReference>
<evidence type="ECO:0000256" key="6">
    <source>
        <dbReference type="ARBA" id="ARBA00023274"/>
    </source>
</evidence>
<comment type="similarity">
    <text evidence="2 9">Belongs to the universal ribosomal protein uS15 family.</text>
</comment>
<dbReference type="CTD" id="37587"/>
<evidence type="ECO:0000256" key="7">
    <source>
        <dbReference type="ARBA" id="ARBA00035249"/>
    </source>
</evidence>
<dbReference type="GO" id="GO:0032543">
    <property type="term" value="P:mitochondrial translation"/>
    <property type="evidence" value="ECO:0007669"/>
    <property type="project" value="TreeGrafter"/>
</dbReference>
<dbReference type="GO" id="GO:0005763">
    <property type="term" value="C:mitochondrial small ribosomal subunit"/>
    <property type="evidence" value="ECO:0007669"/>
    <property type="project" value="TreeGrafter"/>
</dbReference>
<dbReference type="SUPFAM" id="SSF47060">
    <property type="entry name" value="S15/NS1 RNA-binding domain"/>
    <property type="match status" value="1"/>
</dbReference>
<evidence type="ECO:0000313" key="11">
    <source>
        <dbReference type="RefSeq" id="XP_023947092.1"/>
    </source>
</evidence>
<dbReference type="SMART" id="SM01387">
    <property type="entry name" value="Ribosomal_S15"/>
    <property type="match status" value="1"/>
</dbReference>
<evidence type="ECO:0000256" key="1">
    <source>
        <dbReference type="ARBA" id="ARBA00004173"/>
    </source>
</evidence>
<dbReference type="CDD" id="cd00677">
    <property type="entry name" value="S15_NS1_EPRS_RNA-bind"/>
    <property type="match status" value="1"/>
</dbReference>
<dbReference type="KEGG" id="bany:112052304"/>
<evidence type="ECO:0000256" key="9">
    <source>
        <dbReference type="RuleBase" id="RU003919"/>
    </source>
</evidence>
<evidence type="ECO:0000256" key="3">
    <source>
        <dbReference type="ARBA" id="ARBA00022946"/>
    </source>
</evidence>
<dbReference type="PANTHER" id="PTHR46685:SF1">
    <property type="entry name" value="SMALL RIBOSOMAL SUBUNIT PROTEIN US15M"/>
    <property type="match status" value="1"/>
</dbReference>
<dbReference type="InterPro" id="IPR052137">
    <property type="entry name" value="uS15_ribosomal"/>
</dbReference>
<organism evidence="10 11">
    <name type="scientific">Bicyclus anynana</name>
    <name type="common">Squinting bush brown butterfly</name>
    <dbReference type="NCBI Taxonomy" id="110368"/>
    <lineage>
        <taxon>Eukaryota</taxon>
        <taxon>Metazoa</taxon>
        <taxon>Ecdysozoa</taxon>
        <taxon>Arthropoda</taxon>
        <taxon>Hexapoda</taxon>
        <taxon>Insecta</taxon>
        <taxon>Pterygota</taxon>
        <taxon>Neoptera</taxon>
        <taxon>Endopterygota</taxon>
        <taxon>Lepidoptera</taxon>
        <taxon>Glossata</taxon>
        <taxon>Ditrysia</taxon>
        <taxon>Papilionoidea</taxon>
        <taxon>Nymphalidae</taxon>
        <taxon>Satyrinae</taxon>
        <taxon>Satyrini</taxon>
        <taxon>Mycalesina</taxon>
        <taxon>Bicyclus</taxon>
    </lineage>
</organism>
<keyword evidence="5" id="KW-0496">Mitochondrion</keyword>